<organism evidence="4 5">
    <name type="scientific">Candidatus Chromulinivorax destructor</name>
    <dbReference type="NCBI Taxonomy" id="2066483"/>
    <lineage>
        <taxon>Bacteria</taxon>
        <taxon>Candidatus Babelota</taxon>
        <taxon>Candidatus Babeliae</taxon>
        <taxon>Candidatus Babeliales</taxon>
        <taxon>Candidatus Chromulinivoraceae</taxon>
        <taxon>Candidatus Chromulinivorax</taxon>
    </lineage>
</organism>
<dbReference type="Pfam" id="PF00023">
    <property type="entry name" value="Ank"/>
    <property type="match status" value="1"/>
</dbReference>
<sequence length="357" mass="40935">MKKIDMKTIKMVIIFMLGWSLSLCYCAEESEQTRQEIIEQAMIDFPHLVEYYDMMCDKYPHEYFHSFYDYVVCYLAKNDLDPNFGELICDAIDWVLKTIENEFLAKVDEADCDHTQDPLFIYIMKYKDTTEIGRVVKKCLEMPCENEETLLGKVIKLKKDLLFKNLLEFGVDVNSVVYKPSLLSIACNYKQDRIVEHLLLAGADVNTDDFPLFIAVDQSSAMLDANNSLITFEHCDKIVSLLLDAGADVNTPNDQGWYILPFAVSSRNRNVISMIVSVPGINLNKQFLFGGTALHRAVHYNSIDIVEMLLDAGIDTSIPNDERKTAYDLIYNDNISMKMMFAQEHMRRSMNSCCVIS</sequence>
<dbReference type="PROSITE" id="PS50297">
    <property type="entry name" value="ANK_REP_REGION"/>
    <property type="match status" value="1"/>
</dbReference>
<evidence type="ECO:0000256" key="1">
    <source>
        <dbReference type="ARBA" id="ARBA00022737"/>
    </source>
</evidence>
<dbReference type="KEGG" id="cdes:C0J27_00010"/>
<accession>A0A345ZA17</accession>
<dbReference type="Pfam" id="PF12796">
    <property type="entry name" value="Ank_2"/>
    <property type="match status" value="1"/>
</dbReference>
<evidence type="ECO:0000313" key="4">
    <source>
        <dbReference type="EMBL" id="AXK60134.1"/>
    </source>
</evidence>
<dbReference type="SMART" id="SM00248">
    <property type="entry name" value="ANK"/>
    <property type="match status" value="5"/>
</dbReference>
<dbReference type="PANTHER" id="PTHR24198">
    <property type="entry name" value="ANKYRIN REPEAT AND PROTEIN KINASE DOMAIN-CONTAINING PROTEIN"/>
    <property type="match status" value="1"/>
</dbReference>
<dbReference type="Proteomes" id="UP000254834">
    <property type="component" value="Chromosome"/>
</dbReference>
<evidence type="ECO:0000313" key="5">
    <source>
        <dbReference type="Proteomes" id="UP000254834"/>
    </source>
</evidence>
<dbReference type="AlphaFoldDB" id="A0A345ZA17"/>
<evidence type="ECO:0000256" key="3">
    <source>
        <dbReference type="PROSITE-ProRule" id="PRU00023"/>
    </source>
</evidence>
<dbReference type="OrthoDB" id="9812708at2"/>
<reference evidence="4 5" key="1">
    <citation type="submission" date="2017-12" db="EMBL/GenBank/DDBJ databases">
        <title>Chromulinavorax destructans is a abundant pathogen of dominant heterotrophic picoflagllates.</title>
        <authorList>
            <person name="Deeg C.M."/>
            <person name="Zimmer M."/>
            <person name="Suttle C.A."/>
        </authorList>
    </citation>
    <scope>NUCLEOTIDE SEQUENCE [LARGE SCALE GENOMIC DNA]</scope>
    <source>
        <strain evidence="4 5">SeV1</strain>
    </source>
</reference>
<feature type="repeat" description="ANK" evidence="3">
    <location>
        <begin position="289"/>
        <end position="321"/>
    </location>
</feature>
<dbReference type="Gene3D" id="1.25.40.20">
    <property type="entry name" value="Ankyrin repeat-containing domain"/>
    <property type="match status" value="1"/>
</dbReference>
<name>A0A345ZA17_9BACT</name>
<dbReference type="EMBL" id="CP025544">
    <property type="protein sequence ID" value="AXK60134.1"/>
    <property type="molecule type" value="Genomic_DNA"/>
</dbReference>
<evidence type="ECO:0000256" key="2">
    <source>
        <dbReference type="ARBA" id="ARBA00023043"/>
    </source>
</evidence>
<dbReference type="InterPro" id="IPR002110">
    <property type="entry name" value="Ankyrin_rpt"/>
</dbReference>
<dbReference type="SUPFAM" id="SSF48403">
    <property type="entry name" value="Ankyrin repeat"/>
    <property type="match status" value="1"/>
</dbReference>
<keyword evidence="5" id="KW-1185">Reference proteome</keyword>
<keyword evidence="2 3" id="KW-0040">ANK repeat</keyword>
<dbReference type="InterPro" id="IPR036770">
    <property type="entry name" value="Ankyrin_rpt-contain_sf"/>
</dbReference>
<dbReference type="PROSITE" id="PS50088">
    <property type="entry name" value="ANK_REPEAT"/>
    <property type="match status" value="1"/>
</dbReference>
<gene>
    <name evidence="4" type="ORF">C0J27_00010</name>
</gene>
<protein>
    <submittedName>
        <fullName evidence="4">Uncharacterized protein</fullName>
    </submittedName>
</protein>
<keyword evidence="1" id="KW-0677">Repeat</keyword>
<proteinExistence type="predicted"/>
<dbReference type="PANTHER" id="PTHR24198:SF165">
    <property type="entry name" value="ANKYRIN REPEAT-CONTAINING PROTEIN-RELATED"/>
    <property type="match status" value="1"/>
</dbReference>